<proteinExistence type="predicted"/>
<reference evidence="1" key="1">
    <citation type="submission" date="2023-11" db="EMBL/GenBank/DDBJ databases">
        <authorList>
            <person name="Poullet M."/>
        </authorList>
    </citation>
    <scope>NUCLEOTIDE SEQUENCE</scope>
    <source>
        <strain evidence="1">E1834</strain>
    </source>
</reference>
<organism evidence="1 2">
    <name type="scientific">Meloidogyne enterolobii</name>
    <name type="common">Root-knot nematode worm</name>
    <name type="synonym">Meloidogyne mayaguensis</name>
    <dbReference type="NCBI Taxonomy" id="390850"/>
    <lineage>
        <taxon>Eukaryota</taxon>
        <taxon>Metazoa</taxon>
        <taxon>Ecdysozoa</taxon>
        <taxon>Nematoda</taxon>
        <taxon>Chromadorea</taxon>
        <taxon>Rhabditida</taxon>
        <taxon>Tylenchina</taxon>
        <taxon>Tylenchomorpha</taxon>
        <taxon>Tylenchoidea</taxon>
        <taxon>Meloidogynidae</taxon>
        <taxon>Meloidogyninae</taxon>
        <taxon>Meloidogyne</taxon>
    </lineage>
</organism>
<name>A0ACB0YDY1_MELEN</name>
<keyword evidence="2" id="KW-1185">Reference proteome</keyword>
<evidence type="ECO:0000313" key="1">
    <source>
        <dbReference type="EMBL" id="CAK5042782.1"/>
    </source>
</evidence>
<evidence type="ECO:0000313" key="2">
    <source>
        <dbReference type="Proteomes" id="UP001497535"/>
    </source>
</evidence>
<gene>
    <name evidence="1" type="ORF">MENTE1834_LOCUS10945</name>
</gene>
<accession>A0ACB0YDY1</accession>
<dbReference type="Proteomes" id="UP001497535">
    <property type="component" value="Unassembled WGS sequence"/>
</dbReference>
<sequence>MYVLSHIIESVMNFIVLFTYSDPCECLIKVWLVYLIRMPAYFYYLGSPLFHFAIMIERVLATVYVKIYENQGKLFSVICTIVVVNIFSFKIRFTKF</sequence>
<dbReference type="EMBL" id="CAVMJV010000010">
    <property type="protein sequence ID" value="CAK5042782.1"/>
    <property type="molecule type" value="Genomic_DNA"/>
</dbReference>
<protein>
    <submittedName>
        <fullName evidence="1">Uncharacterized protein</fullName>
    </submittedName>
</protein>
<comment type="caution">
    <text evidence="1">The sequence shown here is derived from an EMBL/GenBank/DDBJ whole genome shotgun (WGS) entry which is preliminary data.</text>
</comment>